<dbReference type="AlphaFoldDB" id="A0A953HLU2"/>
<comment type="caution">
    <text evidence="3">The sequence shown here is derived from an EMBL/GenBank/DDBJ whole genome shotgun (WGS) entry which is preliminary data.</text>
</comment>
<keyword evidence="1" id="KW-0812">Transmembrane</keyword>
<keyword evidence="4" id="KW-1185">Reference proteome</keyword>
<dbReference type="RefSeq" id="WP_222579563.1">
    <property type="nucleotide sequence ID" value="NZ_JAHVHU010000007.1"/>
</dbReference>
<dbReference type="PANTHER" id="PTHR34473">
    <property type="entry name" value="UPF0699 TRANSMEMBRANE PROTEIN YDBS"/>
    <property type="match status" value="1"/>
</dbReference>
<gene>
    <name evidence="3" type="ORF">KUV50_07795</name>
</gene>
<reference evidence="3" key="1">
    <citation type="submission" date="2021-06" db="EMBL/GenBank/DDBJ databases">
        <title>44 bacteria genomes isolated from Dapeng, Shenzhen.</title>
        <authorList>
            <person name="Zheng W."/>
            <person name="Yu S."/>
            <person name="Huang Y."/>
        </authorList>
    </citation>
    <scope>NUCLEOTIDE SEQUENCE</scope>
    <source>
        <strain evidence="3">DP5N28-2</strain>
    </source>
</reference>
<dbReference type="Proteomes" id="UP000753961">
    <property type="component" value="Unassembled WGS sequence"/>
</dbReference>
<evidence type="ECO:0000256" key="1">
    <source>
        <dbReference type="SAM" id="Phobius"/>
    </source>
</evidence>
<accession>A0A953HLU2</accession>
<dbReference type="EMBL" id="JAHVHU010000007">
    <property type="protein sequence ID" value="MBY5958027.1"/>
    <property type="molecule type" value="Genomic_DNA"/>
</dbReference>
<name>A0A953HLU2_9BACT</name>
<keyword evidence="1" id="KW-1133">Transmembrane helix</keyword>
<evidence type="ECO:0000259" key="2">
    <source>
        <dbReference type="Pfam" id="PF03703"/>
    </source>
</evidence>
<sequence>MNDTIQEEQSRPFYNEWVDINQLPIAEDSEFVGLEPEYLYVRLSNILITTILGGLVLAIFVFLSAFTFSVKFMVLLGFVLLMAFWGLLTYLEFHQRGYAIRSQDVAYRSGYIFRQRQFLPFRRVQHCKITEGLIERLFNFSTVIISAAGDDIVVHGLRPEEAQKLQQFVNEKVDELTKEMHYG</sequence>
<dbReference type="InterPro" id="IPR005182">
    <property type="entry name" value="YdbS-like_PH"/>
</dbReference>
<feature type="transmembrane region" description="Helical" evidence="1">
    <location>
        <begin position="72"/>
        <end position="91"/>
    </location>
</feature>
<organism evidence="3 4">
    <name type="scientific">Membranihabitans marinus</name>
    <dbReference type="NCBI Taxonomy" id="1227546"/>
    <lineage>
        <taxon>Bacteria</taxon>
        <taxon>Pseudomonadati</taxon>
        <taxon>Bacteroidota</taxon>
        <taxon>Saprospiria</taxon>
        <taxon>Saprospirales</taxon>
        <taxon>Saprospiraceae</taxon>
        <taxon>Membranihabitans</taxon>
    </lineage>
</organism>
<keyword evidence="1" id="KW-0472">Membrane</keyword>
<protein>
    <submittedName>
        <fullName evidence="3">PH domain-containing protein</fullName>
    </submittedName>
</protein>
<dbReference type="PANTHER" id="PTHR34473:SF2">
    <property type="entry name" value="UPF0699 TRANSMEMBRANE PROTEIN YDBT"/>
    <property type="match status" value="1"/>
</dbReference>
<dbReference type="Pfam" id="PF03703">
    <property type="entry name" value="bPH_2"/>
    <property type="match status" value="1"/>
</dbReference>
<feature type="domain" description="YdbS-like PH" evidence="2">
    <location>
        <begin position="96"/>
        <end position="168"/>
    </location>
</feature>
<evidence type="ECO:0000313" key="3">
    <source>
        <dbReference type="EMBL" id="MBY5958027.1"/>
    </source>
</evidence>
<proteinExistence type="predicted"/>
<evidence type="ECO:0000313" key="4">
    <source>
        <dbReference type="Proteomes" id="UP000753961"/>
    </source>
</evidence>
<feature type="transmembrane region" description="Helical" evidence="1">
    <location>
        <begin position="46"/>
        <end position="66"/>
    </location>
</feature>